<dbReference type="PANTHER" id="PTHR12294:SF1">
    <property type="entry name" value="CALCIUM UPTAKE PROTEIN 1, MITOCHONDRIAL"/>
    <property type="match status" value="1"/>
</dbReference>
<dbReference type="EMBL" id="EAAA01001994">
    <property type="status" value="NOT_ANNOTATED_CDS"/>
    <property type="molecule type" value="Genomic_DNA"/>
</dbReference>
<dbReference type="Pfam" id="PF13202">
    <property type="entry name" value="EF-hand_5"/>
    <property type="match status" value="1"/>
</dbReference>
<feature type="compositionally biased region" description="Polar residues" evidence="15">
    <location>
        <begin position="1"/>
        <end position="10"/>
    </location>
</feature>
<name>F6VAX6_CIOIN</name>
<dbReference type="Gene3D" id="1.10.238.10">
    <property type="entry name" value="EF-hand"/>
    <property type="match status" value="3"/>
</dbReference>
<protein>
    <recommendedName>
        <fullName evidence="14">Calcium uptake protein 1, mitochondrial</fullName>
    </recommendedName>
</protein>
<dbReference type="HOGENOM" id="CLU_027103_3_1_1"/>
<dbReference type="AlphaFoldDB" id="F6VAX6"/>
<keyword evidence="12" id="KW-0472">Membrane</keyword>
<dbReference type="InterPro" id="IPR002048">
    <property type="entry name" value="EF_hand_dom"/>
</dbReference>
<dbReference type="PANTHER" id="PTHR12294">
    <property type="entry name" value="EF HAND DOMAIN FAMILY A1,A2-RELATED"/>
    <property type="match status" value="1"/>
</dbReference>
<evidence type="ECO:0000256" key="11">
    <source>
        <dbReference type="ARBA" id="ARBA00023128"/>
    </source>
</evidence>
<evidence type="ECO:0000256" key="2">
    <source>
        <dbReference type="ARBA" id="ARBA00004569"/>
    </source>
</evidence>
<evidence type="ECO:0000256" key="12">
    <source>
        <dbReference type="ARBA" id="ARBA00023136"/>
    </source>
</evidence>
<dbReference type="CDD" id="cd15900">
    <property type="entry name" value="EFh_MICU"/>
    <property type="match status" value="1"/>
</dbReference>
<dbReference type="GO" id="GO:1990246">
    <property type="term" value="C:uniplex complex"/>
    <property type="evidence" value="ECO:0000318"/>
    <property type="project" value="GO_Central"/>
</dbReference>
<evidence type="ECO:0000256" key="4">
    <source>
        <dbReference type="ARBA" id="ARBA00022568"/>
    </source>
</evidence>
<dbReference type="GO" id="GO:0005758">
    <property type="term" value="C:mitochondrial intermembrane space"/>
    <property type="evidence" value="ECO:0007669"/>
    <property type="project" value="UniProtKB-SubCell"/>
</dbReference>
<dbReference type="Pfam" id="PF13833">
    <property type="entry name" value="EF-hand_8"/>
    <property type="match status" value="1"/>
</dbReference>
<evidence type="ECO:0000256" key="13">
    <source>
        <dbReference type="ARBA" id="ARBA00038333"/>
    </source>
</evidence>
<feature type="region of interest" description="Disordered" evidence="15">
    <location>
        <begin position="1"/>
        <end position="21"/>
    </location>
</feature>
<evidence type="ECO:0000256" key="6">
    <source>
        <dbReference type="ARBA" id="ARBA00022737"/>
    </source>
</evidence>
<dbReference type="PROSITE" id="PS50222">
    <property type="entry name" value="EF_HAND_2"/>
    <property type="match status" value="2"/>
</dbReference>
<dbReference type="Proteomes" id="UP000008144">
    <property type="component" value="Chromosome 4"/>
</dbReference>
<dbReference type="InterPro" id="IPR018247">
    <property type="entry name" value="EF_Hand_1_Ca_BS"/>
</dbReference>
<keyword evidence="3" id="KW-0813">Transport</keyword>
<keyword evidence="7" id="KW-0999">Mitochondrion inner membrane</keyword>
<organism evidence="17 18">
    <name type="scientific">Ciona intestinalis</name>
    <name type="common">Transparent sea squirt</name>
    <name type="synonym">Ascidia intestinalis</name>
    <dbReference type="NCBI Taxonomy" id="7719"/>
    <lineage>
        <taxon>Eukaryota</taxon>
        <taxon>Metazoa</taxon>
        <taxon>Chordata</taxon>
        <taxon>Tunicata</taxon>
        <taxon>Ascidiacea</taxon>
        <taxon>Phlebobranchia</taxon>
        <taxon>Cionidae</taxon>
        <taxon>Ciona</taxon>
    </lineage>
</organism>
<dbReference type="InParanoid" id="F6VAX6"/>
<evidence type="ECO:0000313" key="17">
    <source>
        <dbReference type="Ensembl" id="ENSCINP00000010580.3"/>
    </source>
</evidence>
<comment type="subcellular location">
    <subcellularLocation>
        <location evidence="1">Mitochondrion inner membrane</location>
    </subcellularLocation>
    <subcellularLocation>
        <location evidence="2">Mitochondrion intermembrane space</location>
    </subcellularLocation>
</comment>
<reference evidence="17" key="3">
    <citation type="submission" date="2025-08" db="UniProtKB">
        <authorList>
            <consortium name="Ensembl"/>
        </authorList>
    </citation>
    <scope>IDENTIFICATION</scope>
</reference>
<dbReference type="GO" id="GO:0005509">
    <property type="term" value="F:calcium ion binding"/>
    <property type="evidence" value="ECO:0000318"/>
    <property type="project" value="GO_Central"/>
</dbReference>
<evidence type="ECO:0000256" key="10">
    <source>
        <dbReference type="ARBA" id="ARBA00023065"/>
    </source>
</evidence>
<accession>F6VAX6</accession>
<evidence type="ECO:0000256" key="9">
    <source>
        <dbReference type="ARBA" id="ARBA00022946"/>
    </source>
</evidence>
<dbReference type="InterPro" id="IPR011992">
    <property type="entry name" value="EF-hand-dom_pair"/>
</dbReference>
<keyword evidence="8" id="KW-0106">Calcium</keyword>
<keyword evidence="5" id="KW-0479">Metal-binding</keyword>
<reference evidence="17" key="2">
    <citation type="journal article" date="2008" name="Genome Biol.">
        <title>Improved genome assembly and evidence-based global gene model set for the chordate Ciona intestinalis: new insight into intron and operon populations.</title>
        <authorList>
            <person name="Satou Y."/>
            <person name="Mineta K."/>
            <person name="Ogasawara M."/>
            <person name="Sasakura Y."/>
            <person name="Shoguchi E."/>
            <person name="Ueno K."/>
            <person name="Yamada L."/>
            <person name="Matsumoto J."/>
            <person name="Wasserscheid J."/>
            <person name="Dewar K."/>
            <person name="Wiley G.B."/>
            <person name="Macmil S.L."/>
            <person name="Roe B.A."/>
            <person name="Zeller R.W."/>
            <person name="Hastings K.E."/>
            <person name="Lemaire P."/>
            <person name="Lindquist E."/>
            <person name="Endo T."/>
            <person name="Hotta K."/>
            <person name="Inaba K."/>
        </authorList>
    </citation>
    <scope>NUCLEOTIDE SEQUENCE [LARGE SCALE GENOMIC DNA]</scope>
    <source>
        <strain evidence="17">wild type</strain>
    </source>
</reference>
<dbReference type="OMA" id="YPEYMFF"/>
<dbReference type="STRING" id="7719.ENSCINP00000010580"/>
<proteinExistence type="inferred from homology"/>
<evidence type="ECO:0000256" key="15">
    <source>
        <dbReference type="SAM" id="MobiDB-lite"/>
    </source>
</evidence>
<feature type="compositionally biased region" description="Basic and acidic residues" evidence="15">
    <location>
        <begin position="12"/>
        <end position="21"/>
    </location>
</feature>
<keyword evidence="9" id="KW-0809">Transit peptide</keyword>
<dbReference type="GeneTree" id="ENSGT00950000183079"/>
<dbReference type="FunCoup" id="F6VAX6">
    <property type="interactions" value="453"/>
</dbReference>
<dbReference type="GO" id="GO:0051560">
    <property type="term" value="P:mitochondrial calcium ion homeostasis"/>
    <property type="evidence" value="ECO:0000318"/>
    <property type="project" value="GO_Central"/>
</dbReference>
<evidence type="ECO:0000256" key="1">
    <source>
        <dbReference type="ARBA" id="ARBA00004273"/>
    </source>
</evidence>
<keyword evidence="10" id="KW-0406">Ion transport</keyword>
<evidence type="ECO:0000256" key="3">
    <source>
        <dbReference type="ARBA" id="ARBA00022448"/>
    </source>
</evidence>
<dbReference type="SMART" id="SM00054">
    <property type="entry name" value="EFh"/>
    <property type="match status" value="2"/>
</dbReference>
<reference evidence="18" key="1">
    <citation type="journal article" date="2002" name="Science">
        <title>The draft genome of Ciona intestinalis: insights into chordate and vertebrate origins.</title>
        <authorList>
            <person name="Dehal P."/>
            <person name="Satou Y."/>
            <person name="Campbell R.K."/>
            <person name="Chapman J."/>
            <person name="Degnan B."/>
            <person name="De Tomaso A."/>
            <person name="Davidson B."/>
            <person name="Di Gregorio A."/>
            <person name="Gelpke M."/>
            <person name="Goodstein D.M."/>
            <person name="Harafuji N."/>
            <person name="Hastings K.E."/>
            <person name="Ho I."/>
            <person name="Hotta K."/>
            <person name="Huang W."/>
            <person name="Kawashima T."/>
            <person name="Lemaire P."/>
            <person name="Martinez D."/>
            <person name="Meinertzhagen I.A."/>
            <person name="Necula S."/>
            <person name="Nonaka M."/>
            <person name="Putnam N."/>
            <person name="Rash S."/>
            <person name="Saiga H."/>
            <person name="Satake M."/>
            <person name="Terry A."/>
            <person name="Yamada L."/>
            <person name="Wang H.G."/>
            <person name="Awazu S."/>
            <person name="Azumi K."/>
            <person name="Boore J."/>
            <person name="Branno M."/>
            <person name="Chin-Bow S."/>
            <person name="DeSantis R."/>
            <person name="Doyle S."/>
            <person name="Francino P."/>
            <person name="Keys D.N."/>
            <person name="Haga S."/>
            <person name="Hayashi H."/>
            <person name="Hino K."/>
            <person name="Imai K.S."/>
            <person name="Inaba K."/>
            <person name="Kano S."/>
            <person name="Kobayashi K."/>
            <person name="Kobayashi M."/>
            <person name="Lee B.I."/>
            <person name="Makabe K.W."/>
            <person name="Manohar C."/>
            <person name="Matassi G."/>
            <person name="Medina M."/>
            <person name="Mochizuki Y."/>
            <person name="Mount S."/>
            <person name="Morishita T."/>
            <person name="Miura S."/>
            <person name="Nakayama A."/>
            <person name="Nishizaka S."/>
            <person name="Nomoto H."/>
            <person name="Ohta F."/>
            <person name="Oishi K."/>
            <person name="Rigoutsos I."/>
            <person name="Sano M."/>
            <person name="Sasaki A."/>
            <person name="Sasakura Y."/>
            <person name="Shoguchi E."/>
            <person name="Shin-i T."/>
            <person name="Spagnuolo A."/>
            <person name="Stainier D."/>
            <person name="Suzuki M.M."/>
            <person name="Tassy O."/>
            <person name="Takatori N."/>
            <person name="Tokuoka M."/>
            <person name="Yagi K."/>
            <person name="Yoshizaki F."/>
            <person name="Wada S."/>
            <person name="Zhang C."/>
            <person name="Hyatt P.D."/>
            <person name="Larimer F."/>
            <person name="Detter C."/>
            <person name="Doggett N."/>
            <person name="Glavina T."/>
            <person name="Hawkins T."/>
            <person name="Richardson P."/>
            <person name="Lucas S."/>
            <person name="Kohara Y."/>
            <person name="Levine M."/>
            <person name="Satoh N."/>
            <person name="Rokhsar D.S."/>
        </authorList>
    </citation>
    <scope>NUCLEOTIDE SEQUENCE [LARGE SCALE GENOMIC DNA]</scope>
</reference>
<evidence type="ECO:0000256" key="7">
    <source>
        <dbReference type="ARBA" id="ARBA00022792"/>
    </source>
</evidence>
<keyword evidence="18" id="KW-1185">Reference proteome</keyword>
<dbReference type="SUPFAM" id="SSF47473">
    <property type="entry name" value="EF-hand"/>
    <property type="match status" value="2"/>
</dbReference>
<feature type="domain" description="EF-hand" evidence="16">
    <location>
        <begin position="340"/>
        <end position="375"/>
    </location>
</feature>
<keyword evidence="11" id="KW-0496">Mitochondrion</keyword>
<comment type="similarity">
    <text evidence="13">Belongs to the MICU1 family. MICU1 subfamily.</text>
</comment>
<dbReference type="InterPro" id="IPR039800">
    <property type="entry name" value="MICU1/2/3"/>
</dbReference>
<evidence type="ECO:0000313" key="18">
    <source>
        <dbReference type="Proteomes" id="UP000008144"/>
    </source>
</evidence>
<evidence type="ECO:0000256" key="5">
    <source>
        <dbReference type="ARBA" id="ARBA00022723"/>
    </source>
</evidence>
<evidence type="ECO:0000256" key="14">
    <source>
        <dbReference type="ARBA" id="ARBA00040181"/>
    </source>
</evidence>
<feature type="domain" description="EF-hand" evidence="16">
    <location>
        <begin position="144"/>
        <end position="179"/>
    </location>
</feature>
<dbReference type="PROSITE" id="PS00018">
    <property type="entry name" value="EF_HAND_1"/>
    <property type="match status" value="2"/>
</dbReference>
<keyword evidence="4" id="KW-0109">Calcium transport</keyword>
<keyword evidence="6" id="KW-0677">Repeat</keyword>
<sequence>MSYTSETSVEPVSKEQEERKKTRIGFKDRRFIEYENRIRAYSTPDKIFRYFATYKIIHENGDSEIYMTPEDFLRSITPGEKQPENLGLDKFKVKRITSNPDGSAAAPLKAKSLNLPKDSIFATLGECGFISFSDYIFLLTVLSTPQRNFEIAFRMFDLNGDGEVDINEFQQVTNTARSQTSVGMRHRDHKNTGNVVKTFKESNSAITSYFFGPTGRERKLTVQKFVEFQEKLQADILRLEFNKFDPDNTGAIKEVKFVKMLLTYSGLSEKKQKAILKRIRKEYSGEKSRGISFQETKAFFLFLKHINDVDVAFDFYHVVGADVDKATMKQVARTVAKQELTGQTIDVVFTAFDEDGNGSLSNKEFVAVMKRRLMRGLEKPKDTGFFRLIDAMWKCARETSWGGGD</sequence>
<dbReference type="GO" id="GO:0036444">
    <property type="term" value="P:calcium import into the mitochondrion"/>
    <property type="evidence" value="ECO:0000318"/>
    <property type="project" value="GO_Central"/>
</dbReference>
<evidence type="ECO:0000256" key="8">
    <source>
        <dbReference type="ARBA" id="ARBA00022837"/>
    </source>
</evidence>
<reference evidence="17" key="4">
    <citation type="submission" date="2025-09" db="UniProtKB">
        <authorList>
            <consortium name="Ensembl"/>
        </authorList>
    </citation>
    <scope>IDENTIFICATION</scope>
</reference>
<dbReference type="Ensembl" id="ENSCINT00000010580.3">
    <property type="protein sequence ID" value="ENSCINP00000010580.3"/>
    <property type="gene ID" value="ENSCING00000005140.3"/>
</dbReference>
<evidence type="ECO:0000259" key="16">
    <source>
        <dbReference type="PROSITE" id="PS50222"/>
    </source>
</evidence>